<dbReference type="InterPro" id="IPR001054">
    <property type="entry name" value="A/G_cyclase"/>
</dbReference>
<evidence type="ECO:0000256" key="12">
    <source>
        <dbReference type="ARBA" id="ARBA00023293"/>
    </source>
</evidence>
<dbReference type="PROSITE" id="PS00452">
    <property type="entry name" value="GUANYLATE_CYCLASE_1"/>
    <property type="match status" value="1"/>
</dbReference>
<proteinExistence type="inferred from homology"/>
<dbReference type="InterPro" id="IPR018297">
    <property type="entry name" value="A/G_cyclase_CS"/>
</dbReference>
<dbReference type="CDD" id="cd07302">
    <property type="entry name" value="CHD"/>
    <property type="match status" value="1"/>
</dbReference>
<keyword evidence="11 13" id="KW-0456">Lyase</keyword>
<gene>
    <name evidence="17 18" type="primary">LOC106061188</name>
</gene>
<keyword evidence="7" id="KW-0342">GTP-binding</keyword>
<dbReference type="GO" id="GO:0007168">
    <property type="term" value="P:receptor guanylyl cyclase signaling pathway"/>
    <property type="evidence" value="ECO:0007669"/>
    <property type="project" value="TreeGrafter"/>
</dbReference>
<evidence type="ECO:0000256" key="8">
    <source>
        <dbReference type="ARBA" id="ARBA00023136"/>
    </source>
</evidence>
<dbReference type="GO" id="GO:0001653">
    <property type="term" value="F:peptide receptor activity"/>
    <property type="evidence" value="ECO:0007669"/>
    <property type="project" value="TreeGrafter"/>
</dbReference>
<dbReference type="InterPro" id="IPR029787">
    <property type="entry name" value="Nucleotide_cyclase"/>
</dbReference>
<sequence>MVSPWTKDNRHYGVYHKALPNIKGDNLLDTDLDLNNGDVYSTQVVEAPEKGCCYADPISNRGRFIQMFRAIGLMLIPLIALVSLACYWMVTNVIVMSDLENDKVMVNKGQAVGNIAYALQLERASVVYALEERNMSLLAEQYAFTNRAIRESASFPTICCQDHELFIRQLEEHRSQINVNASHRTHDEVGYYSGFTNCFLKVLMGLAKDMNHGSVWQDYVTYKMLLKAQESVGVLLSIGITFFENGNLTLEDYNLLRDEDVTAHEYIEIAILFSPYAEEMYTEFNVTNAEACQNLKEYRAAWTVNHYPNASAEKGRKFHKSVMEYFNLIARINRALSKKVLTKVDVEITTSINMMVVACMVFICVLIMTPILVKLMHTLTMSIQNYAIEASHKSHQLNIEKQRSDSLLYQMLPKSVAQQLKMHKTVNAEYYEMVTLFFSDIVGFTRLSAASTPLQVVVLLNKLYQVFDDILDHYDVYKVETIGDAYMVVSGLPNRNGNNHCAEISLMAIELLRTTVDFTIPHMPHRTIQLRIGCHCGSAVAGVVGNKMPRYCLFGDTVNTASRMESHGEPNKIHISDAMNNLLMKITGFITEKRGVVEIKGKGYMETYWLHATERPLRTLASNGIILPDVTKNHHHNTSRQKSSSKVIYSVPTVISEHSAWNEEEHQQPLEADHTTPLS</sequence>
<dbReference type="PANTHER" id="PTHR11920">
    <property type="entry name" value="GUANYLYL CYCLASE"/>
    <property type="match status" value="1"/>
</dbReference>
<evidence type="ECO:0000256" key="7">
    <source>
        <dbReference type="ARBA" id="ARBA00023134"/>
    </source>
</evidence>
<dbReference type="GO" id="GO:0005886">
    <property type="term" value="C:plasma membrane"/>
    <property type="evidence" value="ECO:0007669"/>
    <property type="project" value="TreeGrafter"/>
</dbReference>
<dbReference type="OrthoDB" id="6127067at2759"/>
<dbReference type="FunFam" id="3.30.70.1230:FF:000004">
    <property type="entry name" value="Guanylate cyclase"/>
    <property type="match status" value="1"/>
</dbReference>
<feature type="transmembrane region" description="Helical" evidence="14">
    <location>
        <begin position="352"/>
        <end position="373"/>
    </location>
</feature>
<dbReference type="GO" id="GO:0004016">
    <property type="term" value="F:adenylate cyclase activity"/>
    <property type="evidence" value="ECO:0007669"/>
    <property type="project" value="TreeGrafter"/>
</dbReference>
<dbReference type="PANTHER" id="PTHR11920:SF501">
    <property type="entry name" value="GUANYLATE CYCLASE 32E"/>
    <property type="match status" value="1"/>
</dbReference>
<evidence type="ECO:0000256" key="2">
    <source>
        <dbReference type="ARBA" id="ARBA00012202"/>
    </source>
</evidence>
<dbReference type="Pfam" id="PF00211">
    <property type="entry name" value="Guanylate_cyc"/>
    <property type="match status" value="1"/>
</dbReference>
<comment type="subcellular location">
    <subcellularLocation>
        <location evidence="1">Membrane</location>
        <topology evidence="1">Single-pass type I membrane protein</topology>
    </subcellularLocation>
</comment>
<keyword evidence="9" id="KW-0675">Receptor</keyword>
<dbReference type="Pfam" id="PF07701">
    <property type="entry name" value="HNOBA"/>
    <property type="match status" value="1"/>
</dbReference>
<dbReference type="RefSeq" id="XP_055864743.1">
    <property type="nucleotide sequence ID" value="XM_056008768.1"/>
</dbReference>
<organism evidence="16 17">
    <name type="scientific">Biomphalaria glabrata</name>
    <name type="common">Bloodfluke planorb</name>
    <name type="synonym">Freshwater snail</name>
    <dbReference type="NCBI Taxonomy" id="6526"/>
    <lineage>
        <taxon>Eukaryota</taxon>
        <taxon>Metazoa</taxon>
        <taxon>Spiralia</taxon>
        <taxon>Lophotrochozoa</taxon>
        <taxon>Mollusca</taxon>
        <taxon>Gastropoda</taxon>
        <taxon>Heterobranchia</taxon>
        <taxon>Euthyneura</taxon>
        <taxon>Panpulmonata</taxon>
        <taxon>Hygrophila</taxon>
        <taxon>Lymnaeoidea</taxon>
        <taxon>Planorbidae</taxon>
        <taxon>Biomphalaria</taxon>
    </lineage>
</organism>
<name>A0A9W2YPU8_BIOGL</name>
<protein>
    <recommendedName>
        <fullName evidence="2">guanylate cyclase</fullName>
        <ecNumber evidence="2">4.6.1.2</ecNumber>
    </recommendedName>
</protein>
<dbReference type="RefSeq" id="XP_055864742.1">
    <property type="nucleotide sequence ID" value="XM_056008767.1"/>
</dbReference>
<dbReference type="Gene3D" id="3.30.70.1230">
    <property type="entry name" value="Nucleotide cyclase"/>
    <property type="match status" value="1"/>
</dbReference>
<dbReference type="InterPro" id="IPR013587">
    <property type="entry name" value="Nitrate/nitrite_sensing"/>
</dbReference>
<dbReference type="GO" id="GO:0004383">
    <property type="term" value="F:guanylate cyclase activity"/>
    <property type="evidence" value="ECO:0007669"/>
    <property type="project" value="UniProtKB-EC"/>
</dbReference>
<dbReference type="OMA" id="HRAKQMS"/>
<keyword evidence="10" id="KW-0325">Glycoprotein</keyword>
<dbReference type="Proteomes" id="UP001165740">
    <property type="component" value="Chromosome 13"/>
</dbReference>
<keyword evidence="4" id="KW-0732">Signal</keyword>
<dbReference type="GO" id="GO:0035556">
    <property type="term" value="P:intracellular signal transduction"/>
    <property type="evidence" value="ECO:0007669"/>
    <property type="project" value="InterPro"/>
</dbReference>
<feature type="domain" description="Guanylate cyclase" evidence="15">
    <location>
        <begin position="435"/>
        <end position="565"/>
    </location>
</feature>
<dbReference type="AlphaFoldDB" id="A0A9W2YPU8"/>
<dbReference type="Pfam" id="PF08376">
    <property type="entry name" value="NIT"/>
    <property type="match status" value="1"/>
</dbReference>
<dbReference type="InterPro" id="IPR050401">
    <property type="entry name" value="Cyclic_nucleotide_synthase"/>
</dbReference>
<evidence type="ECO:0000313" key="16">
    <source>
        <dbReference type="Proteomes" id="UP001165740"/>
    </source>
</evidence>
<dbReference type="PROSITE" id="PS50125">
    <property type="entry name" value="GUANYLATE_CYCLASE_2"/>
    <property type="match status" value="1"/>
</dbReference>
<evidence type="ECO:0000256" key="1">
    <source>
        <dbReference type="ARBA" id="ARBA00004479"/>
    </source>
</evidence>
<evidence type="ECO:0000313" key="18">
    <source>
        <dbReference type="RefSeq" id="XP_055864743.1"/>
    </source>
</evidence>
<feature type="transmembrane region" description="Helical" evidence="14">
    <location>
        <begin position="70"/>
        <end position="90"/>
    </location>
</feature>
<evidence type="ECO:0000256" key="4">
    <source>
        <dbReference type="ARBA" id="ARBA00022729"/>
    </source>
</evidence>
<keyword evidence="6 14" id="KW-1133">Transmembrane helix</keyword>
<dbReference type="SMART" id="SM00044">
    <property type="entry name" value="CYCc"/>
    <property type="match status" value="1"/>
</dbReference>
<evidence type="ECO:0000256" key="13">
    <source>
        <dbReference type="RuleBase" id="RU000405"/>
    </source>
</evidence>
<evidence type="ECO:0000256" key="11">
    <source>
        <dbReference type="ARBA" id="ARBA00023239"/>
    </source>
</evidence>
<dbReference type="EC" id="4.6.1.2" evidence="2"/>
<keyword evidence="12" id="KW-0141">cGMP biosynthesis</keyword>
<dbReference type="GO" id="GO:0005525">
    <property type="term" value="F:GTP binding"/>
    <property type="evidence" value="ECO:0007669"/>
    <property type="project" value="UniProtKB-KW"/>
</dbReference>
<dbReference type="Gene3D" id="6.10.250.780">
    <property type="match status" value="1"/>
</dbReference>
<evidence type="ECO:0000256" key="3">
    <source>
        <dbReference type="ARBA" id="ARBA00022692"/>
    </source>
</evidence>
<keyword evidence="5" id="KW-0547">Nucleotide-binding</keyword>
<evidence type="ECO:0000259" key="15">
    <source>
        <dbReference type="PROSITE" id="PS50125"/>
    </source>
</evidence>
<comment type="similarity">
    <text evidence="13">Belongs to the adenylyl cyclase class-4/guanylyl cyclase family.</text>
</comment>
<dbReference type="SUPFAM" id="SSF55073">
    <property type="entry name" value="Nucleotide cyclase"/>
    <property type="match status" value="1"/>
</dbReference>
<evidence type="ECO:0000256" key="5">
    <source>
        <dbReference type="ARBA" id="ARBA00022741"/>
    </source>
</evidence>
<keyword evidence="16" id="KW-1185">Reference proteome</keyword>
<evidence type="ECO:0000256" key="6">
    <source>
        <dbReference type="ARBA" id="ARBA00022989"/>
    </source>
</evidence>
<dbReference type="GeneID" id="106061188"/>
<evidence type="ECO:0000256" key="10">
    <source>
        <dbReference type="ARBA" id="ARBA00023180"/>
    </source>
</evidence>
<keyword evidence="3 14" id="KW-0812">Transmembrane</keyword>
<reference evidence="17 18" key="1">
    <citation type="submission" date="2025-04" db="UniProtKB">
        <authorList>
            <consortium name="RefSeq"/>
        </authorList>
    </citation>
    <scope>IDENTIFICATION</scope>
</reference>
<dbReference type="InterPro" id="IPR011645">
    <property type="entry name" value="HNOB_dom_associated"/>
</dbReference>
<keyword evidence="8 14" id="KW-0472">Membrane</keyword>
<accession>A0A9W2YPU8</accession>
<evidence type="ECO:0000256" key="14">
    <source>
        <dbReference type="SAM" id="Phobius"/>
    </source>
</evidence>
<evidence type="ECO:0000313" key="17">
    <source>
        <dbReference type="RefSeq" id="XP_055864742.1"/>
    </source>
</evidence>
<evidence type="ECO:0000256" key="9">
    <source>
        <dbReference type="ARBA" id="ARBA00023170"/>
    </source>
</evidence>